<gene>
    <name evidence="2" type="ORF">WG900_13050</name>
</gene>
<feature type="region of interest" description="Disordered" evidence="1">
    <location>
        <begin position="39"/>
        <end position="64"/>
    </location>
</feature>
<accession>A0ABU8SAA9</accession>
<dbReference type="RefSeq" id="WP_339967672.1">
    <property type="nucleotide sequence ID" value="NZ_JBBHJY010000006.1"/>
</dbReference>
<dbReference type="Proteomes" id="UP001379235">
    <property type="component" value="Unassembled WGS sequence"/>
</dbReference>
<proteinExistence type="predicted"/>
<feature type="compositionally biased region" description="Basic and acidic residues" evidence="1">
    <location>
        <begin position="50"/>
        <end position="64"/>
    </location>
</feature>
<comment type="caution">
    <text evidence="2">The sequence shown here is derived from an EMBL/GenBank/DDBJ whole genome shotgun (WGS) entry which is preliminary data.</text>
</comment>
<evidence type="ECO:0008006" key="4">
    <source>
        <dbReference type="Google" id="ProtNLM"/>
    </source>
</evidence>
<dbReference type="InterPro" id="IPR011051">
    <property type="entry name" value="RmlC_Cupin_sf"/>
</dbReference>
<evidence type="ECO:0000313" key="3">
    <source>
        <dbReference type="Proteomes" id="UP001379235"/>
    </source>
</evidence>
<protein>
    <recommendedName>
        <fullName evidence="4">Cupin domain-containing protein</fullName>
    </recommendedName>
</protein>
<dbReference type="SUPFAM" id="SSF51182">
    <property type="entry name" value="RmlC-like cupins"/>
    <property type="match status" value="1"/>
</dbReference>
<evidence type="ECO:0000256" key="1">
    <source>
        <dbReference type="SAM" id="MobiDB-lite"/>
    </source>
</evidence>
<dbReference type="Gene3D" id="2.60.120.10">
    <property type="entry name" value="Jelly Rolls"/>
    <property type="match status" value="1"/>
</dbReference>
<dbReference type="InterPro" id="IPR014710">
    <property type="entry name" value="RmlC-like_jellyroll"/>
</dbReference>
<organism evidence="2 3">
    <name type="scientific">Novosphingobium aquae</name>
    <dbReference type="NCBI Taxonomy" id="3133435"/>
    <lineage>
        <taxon>Bacteria</taxon>
        <taxon>Pseudomonadati</taxon>
        <taxon>Pseudomonadota</taxon>
        <taxon>Alphaproteobacteria</taxon>
        <taxon>Sphingomonadales</taxon>
        <taxon>Sphingomonadaceae</taxon>
        <taxon>Novosphingobium</taxon>
    </lineage>
</organism>
<keyword evidence="3" id="KW-1185">Reference proteome</keyword>
<reference evidence="2 3" key="1">
    <citation type="submission" date="2024-03" db="EMBL/GenBank/DDBJ databases">
        <authorList>
            <person name="Jo J.-H."/>
        </authorList>
    </citation>
    <scope>NUCLEOTIDE SEQUENCE [LARGE SCALE GENOMIC DNA]</scope>
    <source>
        <strain evidence="2 3">AS3R-12</strain>
    </source>
</reference>
<sequence>MAKVIVMHDAATPWEEVRPDWQAKYADGDAGLRFKRLLSHGPGMPNMQRTEYRPHHHEPPHSHPEDEVLFVLSGALFHGREKLGFGDAIYVAKDTTYSLRTEDEGASFVRVGFGDLSGGLA</sequence>
<name>A0ABU8SAA9_9SPHN</name>
<evidence type="ECO:0000313" key="2">
    <source>
        <dbReference type="EMBL" id="MEJ6010844.1"/>
    </source>
</evidence>
<dbReference type="EMBL" id="JBBHJY010000006">
    <property type="protein sequence ID" value="MEJ6010844.1"/>
    <property type="molecule type" value="Genomic_DNA"/>
</dbReference>